<organism evidence="2 3">
    <name type="scientific">Neonectria punicea</name>
    <dbReference type="NCBI Taxonomy" id="979145"/>
    <lineage>
        <taxon>Eukaryota</taxon>
        <taxon>Fungi</taxon>
        <taxon>Dikarya</taxon>
        <taxon>Ascomycota</taxon>
        <taxon>Pezizomycotina</taxon>
        <taxon>Sordariomycetes</taxon>
        <taxon>Hypocreomycetidae</taxon>
        <taxon>Hypocreales</taxon>
        <taxon>Nectriaceae</taxon>
        <taxon>Neonectria</taxon>
    </lineage>
</organism>
<gene>
    <name evidence="2" type="ORF">QQX98_006533</name>
</gene>
<dbReference type="Gene3D" id="3.40.630.30">
    <property type="match status" value="1"/>
</dbReference>
<dbReference type="Proteomes" id="UP001498476">
    <property type="component" value="Unassembled WGS sequence"/>
</dbReference>
<sequence length="226" mass="24660">MVLHLAQATEDDSARAAAIEKVAYGPSPVSAVLYPEPRPTEGNSRAADLISQLRADPACRWFKVVDSDLDGSSEDKIVAFAMWYVWITPPSSSLSGARGPGSNPEACELFFGGMNRKRDELMSGKPYVYLKLLHTEPKHQKRGAASLLLEWGLGEADRLGFPAFLESSEQARPLYEKWGFNEVDRLTVDFSPWGGPSKIEVPLMLRLPQGQSAGETVAAGPARPES</sequence>
<comment type="caution">
    <text evidence="2">The sequence shown here is derived from an EMBL/GenBank/DDBJ whole genome shotgun (WGS) entry which is preliminary data.</text>
</comment>
<evidence type="ECO:0000313" key="2">
    <source>
        <dbReference type="EMBL" id="KAK7414596.1"/>
    </source>
</evidence>
<keyword evidence="3" id="KW-1185">Reference proteome</keyword>
<dbReference type="PROSITE" id="PS51186">
    <property type="entry name" value="GNAT"/>
    <property type="match status" value="1"/>
</dbReference>
<dbReference type="InterPro" id="IPR016181">
    <property type="entry name" value="Acyl_CoA_acyltransferase"/>
</dbReference>
<dbReference type="PANTHER" id="PTHR42791">
    <property type="entry name" value="GNAT FAMILY ACETYLTRANSFERASE"/>
    <property type="match status" value="1"/>
</dbReference>
<evidence type="ECO:0000313" key="3">
    <source>
        <dbReference type="Proteomes" id="UP001498476"/>
    </source>
</evidence>
<dbReference type="InterPro" id="IPR000182">
    <property type="entry name" value="GNAT_dom"/>
</dbReference>
<dbReference type="SUPFAM" id="SSF55729">
    <property type="entry name" value="Acyl-CoA N-acyltransferases (Nat)"/>
    <property type="match status" value="1"/>
</dbReference>
<dbReference type="InterPro" id="IPR052523">
    <property type="entry name" value="Trichothecene_AcTrans"/>
</dbReference>
<protein>
    <recommendedName>
        <fullName evidence="1">N-acetyltransferase domain-containing protein</fullName>
    </recommendedName>
</protein>
<dbReference type="CDD" id="cd04301">
    <property type="entry name" value="NAT_SF"/>
    <property type="match status" value="1"/>
</dbReference>
<dbReference type="Pfam" id="PF00583">
    <property type="entry name" value="Acetyltransf_1"/>
    <property type="match status" value="1"/>
</dbReference>
<dbReference type="EMBL" id="JAZAVJ010000099">
    <property type="protein sequence ID" value="KAK7414596.1"/>
    <property type="molecule type" value="Genomic_DNA"/>
</dbReference>
<proteinExistence type="predicted"/>
<dbReference type="PANTHER" id="PTHR42791:SF14">
    <property type="entry name" value="N-ACETYLTRANSFERASE DOMAIN-CONTAINING PROTEIN"/>
    <property type="match status" value="1"/>
</dbReference>
<accession>A0ABR1H0J4</accession>
<name>A0ABR1H0J4_9HYPO</name>
<evidence type="ECO:0000259" key="1">
    <source>
        <dbReference type="PROSITE" id="PS51186"/>
    </source>
</evidence>
<feature type="domain" description="N-acetyltransferase" evidence="1">
    <location>
        <begin position="3"/>
        <end position="208"/>
    </location>
</feature>
<reference evidence="2 3" key="1">
    <citation type="journal article" date="2025" name="Microbiol. Resour. Announc.">
        <title>Draft genome sequences for Neonectria magnoliae and Neonectria punicea, canker pathogens of Liriodendron tulipifera and Acer saccharum in West Virginia.</title>
        <authorList>
            <person name="Petronek H.M."/>
            <person name="Kasson M.T."/>
            <person name="Metheny A.M."/>
            <person name="Stauder C.M."/>
            <person name="Lovett B."/>
            <person name="Lynch S.C."/>
            <person name="Garnas J.R."/>
            <person name="Kasson L.R."/>
            <person name="Stajich J.E."/>
        </authorList>
    </citation>
    <scope>NUCLEOTIDE SEQUENCE [LARGE SCALE GENOMIC DNA]</scope>
    <source>
        <strain evidence="2 3">NRRL 64653</strain>
    </source>
</reference>